<keyword evidence="2" id="KW-0560">Oxidoreductase</keyword>
<dbReference type="InterPro" id="IPR036188">
    <property type="entry name" value="FAD/NAD-bd_sf"/>
</dbReference>
<feature type="compositionally biased region" description="Basic and acidic residues" evidence="4">
    <location>
        <begin position="198"/>
        <end position="210"/>
    </location>
</feature>
<feature type="region of interest" description="Disordered" evidence="4">
    <location>
        <begin position="601"/>
        <end position="624"/>
    </location>
</feature>
<proteinExistence type="inferred from homology"/>
<dbReference type="InterPro" id="IPR050493">
    <property type="entry name" value="FAD-dep_Monooxygenase_BioMet"/>
</dbReference>
<feature type="region of interest" description="Disordered" evidence="4">
    <location>
        <begin position="270"/>
        <end position="300"/>
    </location>
</feature>
<dbReference type="GeneID" id="87860799"/>
<dbReference type="Gene3D" id="3.50.50.60">
    <property type="entry name" value="FAD/NAD(P)-binding domain"/>
    <property type="match status" value="2"/>
</dbReference>
<evidence type="ECO:0000256" key="3">
    <source>
        <dbReference type="ARBA" id="ARBA00023033"/>
    </source>
</evidence>
<feature type="region of interest" description="Disordered" evidence="4">
    <location>
        <begin position="198"/>
        <end position="218"/>
    </location>
</feature>
<evidence type="ECO:0000256" key="4">
    <source>
        <dbReference type="SAM" id="MobiDB-lite"/>
    </source>
</evidence>
<sequence length="624" mass="67067">MPSALKMASKTSATTTTTSTGQPLSDIPLSTGRTDATAPSGTPSTTSPSEASTISSTSSPSGASSSLPTHNYRPRVAILGAGISGLSASLSLRRAGWSVTIFERSLFANETGAAITLPPNASLCLSRWGFDFEKAEPVPNWSIRFARADTLEVVKTEEYKGFGEDMGWRSWGVHRADLHKGLRELVIRDGVKGAISNGERETEGEVDGGHGTKGMVDGGPVDIRLGREVVGVDCEAGVIEFKDGSKSGRWDLVVIADGAHSKLLPYILSPSMSPKDAKPQDLSPQEKEPQVQPNPQTLARPTGRSIYRFLLPLLPPSPLLANPHLRPHFLPYSQGGPLPGFLSWHDPIRDVLWVSYPCRGGRVLNNAIVHDTQPGEAGESPGWSTAVGREQVLRVVEGFHEGVKGLVEMAYAGGAGDGDGDDEEEGDGVEKAVVVDEGCRGEERGTLTGEKGIKVHHLFKRPALNSFVRGRAVVIGDAAHVMMPTHAAGGAIAIESAATMEVLFRGFPPSETSSQLEEFVKGRLKLFDQLRIPRCNLTMLASNAGPKWLNVEGVEEEVRRYYKGPLPHKDALPWTREFREVLFCYDAFEAAKEAVRKEEAAAAGFSSESKGSEVKVSEVEAENM</sequence>
<comment type="caution">
    <text evidence="6">The sequence shown here is derived from an EMBL/GenBank/DDBJ whole genome shotgun (WGS) entry which is preliminary data.</text>
</comment>
<dbReference type="PANTHER" id="PTHR13789">
    <property type="entry name" value="MONOOXYGENASE"/>
    <property type="match status" value="1"/>
</dbReference>
<dbReference type="Pfam" id="PF01266">
    <property type="entry name" value="DAO"/>
    <property type="match status" value="1"/>
</dbReference>
<dbReference type="SUPFAM" id="SSF51905">
    <property type="entry name" value="FAD/NAD(P)-binding domain"/>
    <property type="match status" value="1"/>
</dbReference>
<dbReference type="InterPro" id="IPR006076">
    <property type="entry name" value="FAD-dep_OxRdtase"/>
</dbReference>
<dbReference type="Proteomes" id="UP001278500">
    <property type="component" value="Unassembled WGS sequence"/>
</dbReference>
<feature type="compositionally biased region" description="Low complexity" evidence="4">
    <location>
        <begin position="8"/>
        <end position="20"/>
    </location>
</feature>
<feature type="compositionally biased region" description="Low complexity" evidence="4">
    <location>
        <begin position="36"/>
        <end position="66"/>
    </location>
</feature>
<accession>A0AAE0J1Q2</accession>
<comment type="similarity">
    <text evidence="1">Belongs to the paxM FAD-dependent monooxygenase family.</text>
</comment>
<dbReference type="GO" id="GO:0004497">
    <property type="term" value="F:monooxygenase activity"/>
    <property type="evidence" value="ECO:0007669"/>
    <property type="project" value="UniProtKB-KW"/>
</dbReference>
<dbReference type="SUPFAM" id="SSF54373">
    <property type="entry name" value="FAD-linked reductases, C-terminal domain"/>
    <property type="match status" value="1"/>
</dbReference>
<dbReference type="RefSeq" id="XP_062677236.1">
    <property type="nucleotide sequence ID" value="XM_062823645.1"/>
</dbReference>
<evidence type="ECO:0000256" key="2">
    <source>
        <dbReference type="ARBA" id="ARBA00023002"/>
    </source>
</evidence>
<feature type="domain" description="FAD dependent oxidoreductase" evidence="5">
    <location>
        <begin position="75"/>
        <end position="274"/>
    </location>
</feature>
<evidence type="ECO:0000313" key="7">
    <source>
        <dbReference type="Proteomes" id="UP001278500"/>
    </source>
</evidence>
<feature type="compositionally biased region" description="Basic and acidic residues" evidence="4">
    <location>
        <begin position="275"/>
        <end position="289"/>
    </location>
</feature>
<evidence type="ECO:0000259" key="5">
    <source>
        <dbReference type="Pfam" id="PF01266"/>
    </source>
</evidence>
<reference evidence="6" key="2">
    <citation type="submission" date="2023-06" db="EMBL/GenBank/DDBJ databases">
        <authorList>
            <consortium name="Lawrence Berkeley National Laboratory"/>
            <person name="Haridas S."/>
            <person name="Hensen N."/>
            <person name="Bonometti L."/>
            <person name="Westerberg I."/>
            <person name="Brannstrom I.O."/>
            <person name="Guillou S."/>
            <person name="Cros-Aarteil S."/>
            <person name="Calhoun S."/>
            <person name="Kuo A."/>
            <person name="Mondo S."/>
            <person name="Pangilinan J."/>
            <person name="Riley R."/>
            <person name="Labutti K."/>
            <person name="Andreopoulos B."/>
            <person name="Lipzen A."/>
            <person name="Chen C."/>
            <person name="Yanf M."/>
            <person name="Daum C."/>
            <person name="Ng V."/>
            <person name="Clum A."/>
            <person name="Steindorff A."/>
            <person name="Ohm R."/>
            <person name="Martin F."/>
            <person name="Silar P."/>
            <person name="Natvig D."/>
            <person name="Lalanne C."/>
            <person name="Gautier V."/>
            <person name="Ament-Velasquez S.L."/>
            <person name="Kruys A."/>
            <person name="Hutchinson M.I."/>
            <person name="Powell A.J."/>
            <person name="Barry K."/>
            <person name="Miller A.N."/>
            <person name="Grigoriev I.V."/>
            <person name="Debuchy R."/>
            <person name="Gladieux P."/>
            <person name="Thoren M.H."/>
            <person name="Johannesson H."/>
        </authorList>
    </citation>
    <scope>NUCLEOTIDE SEQUENCE</scope>
    <source>
        <strain evidence="6">CBS 560.94</strain>
    </source>
</reference>
<keyword evidence="7" id="KW-1185">Reference proteome</keyword>
<name>A0AAE0J1Q2_9PEZI</name>
<evidence type="ECO:0000313" key="6">
    <source>
        <dbReference type="EMBL" id="KAK3335070.1"/>
    </source>
</evidence>
<reference evidence="6" key="1">
    <citation type="journal article" date="2023" name="Mol. Phylogenet. Evol.">
        <title>Genome-scale phylogeny and comparative genomics of the fungal order Sordariales.</title>
        <authorList>
            <person name="Hensen N."/>
            <person name="Bonometti L."/>
            <person name="Westerberg I."/>
            <person name="Brannstrom I.O."/>
            <person name="Guillou S."/>
            <person name="Cros-Aarteil S."/>
            <person name="Calhoun S."/>
            <person name="Haridas S."/>
            <person name="Kuo A."/>
            <person name="Mondo S."/>
            <person name="Pangilinan J."/>
            <person name="Riley R."/>
            <person name="LaButti K."/>
            <person name="Andreopoulos B."/>
            <person name="Lipzen A."/>
            <person name="Chen C."/>
            <person name="Yan M."/>
            <person name="Daum C."/>
            <person name="Ng V."/>
            <person name="Clum A."/>
            <person name="Steindorff A."/>
            <person name="Ohm R.A."/>
            <person name="Martin F."/>
            <person name="Silar P."/>
            <person name="Natvig D.O."/>
            <person name="Lalanne C."/>
            <person name="Gautier V."/>
            <person name="Ament-Velasquez S.L."/>
            <person name="Kruys A."/>
            <person name="Hutchinson M.I."/>
            <person name="Powell A.J."/>
            <person name="Barry K."/>
            <person name="Miller A.N."/>
            <person name="Grigoriev I.V."/>
            <person name="Debuchy R."/>
            <person name="Gladieux P."/>
            <person name="Hiltunen Thoren M."/>
            <person name="Johannesson H."/>
        </authorList>
    </citation>
    <scope>NUCLEOTIDE SEQUENCE</scope>
    <source>
        <strain evidence="6">CBS 560.94</strain>
    </source>
</reference>
<protein>
    <recommendedName>
        <fullName evidence="5">FAD dependent oxidoreductase domain-containing protein</fullName>
    </recommendedName>
</protein>
<feature type="region of interest" description="Disordered" evidence="4">
    <location>
        <begin position="1"/>
        <end position="69"/>
    </location>
</feature>
<gene>
    <name evidence="6" type="ORF">B0H65DRAFT_341049</name>
</gene>
<evidence type="ECO:0000256" key="1">
    <source>
        <dbReference type="ARBA" id="ARBA00007992"/>
    </source>
</evidence>
<dbReference type="EMBL" id="JAUEPP010000009">
    <property type="protein sequence ID" value="KAK3335070.1"/>
    <property type="molecule type" value="Genomic_DNA"/>
</dbReference>
<dbReference type="AlphaFoldDB" id="A0AAE0J1Q2"/>
<dbReference type="PANTHER" id="PTHR13789:SF215">
    <property type="entry name" value="FAD-BINDING DOMAIN-CONTAINING PROTEIN-RELATED"/>
    <property type="match status" value="1"/>
</dbReference>
<keyword evidence="3" id="KW-0503">Monooxygenase</keyword>
<organism evidence="6 7">
    <name type="scientific">Neurospora tetraspora</name>
    <dbReference type="NCBI Taxonomy" id="94610"/>
    <lineage>
        <taxon>Eukaryota</taxon>
        <taxon>Fungi</taxon>
        <taxon>Dikarya</taxon>
        <taxon>Ascomycota</taxon>
        <taxon>Pezizomycotina</taxon>
        <taxon>Sordariomycetes</taxon>
        <taxon>Sordariomycetidae</taxon>
        <taxon>Sordariales</taxon>
        <taxon>Sordariaceae</taxon>
        <taxon>Neurospora</taxon>
    </lineage>
</organism>